<comment type="caution">
    <text evidence="2">The sequence shown here is derived from an EMBL/GenBank/DDBJ whole genome shotgun (WGS) entry which is preliminary data.</text>
</comment>
<dbReference type="Proteomes" id="UP000535838">
    <property type="component" value="Unassembled WGS sequence"/>
</dbReference>
<name>A0A841SQL1_9BACL</name>
<dbReference type="AlphaFoldDB" id="A0A841SQL1"/>
<reference evidence="2 3" key="1">
    <citation type="submission" date="2020-08" db="EMBL/GenBank/DDBJ databases">
        <title>Cohnella phylogeny.</title>
        <authorList>
            <person name="Dunlap C."/>
        </authorList>
    </citation>
    <scope>NUCLEOTIDE SEQUENCE [LARGE SCALE GENOMIC DNA]</scope>
    <source>
        <strain evidence="2 3">DSM 25241</strain>
    </source>
</reference>
<evidence type="ECO:0000313" key="3">
    <source>
        <dbReference type="Proteomes" id="UP000535838"/>
    </source>
</evidence>
<accession>A0A841SQL1</accession>
<sequence>MKEYLLVRWGKVKRRKSHATKGGSKLNIMDGMDAARYTSANPHKEDEQDHVQMPMVLRNLNNKSNLSSTSPQQAQVQMAQQPPLIQEPQEPQEP</sequence>
<dbReference type="EMBL" id="JACJVQ010000005">
    <property type="protein sequence ID" value="MBB6633482.1"/>
    <property type="molecule type" value="Genomic_DNA"/>
</dbReference>
<keyword evidence="3" id="KW-1185">Reference proteome</keyword>
<proteinExistence type="predicted"/>
<evidence type="ECO:0000256" key="1">
    <source>
        <dbReference type="SAM" id="MobiDB-lite"/>
    </source>
</evidence>
<feature type="region of interest" description="Disordered" evidence="1">
    <location>
        <begin position="59"/>
        <end position="94"/>
    </location>
</feature>
<dbReference type="RefSeq" id="WP_185118724.1">
    <property type="nucleotide sequence ID" value="NZ_JACJVQ010000005.1"/>
</dbReference>
<evidence type="ECO:0000313" key="2">
    <source>
        <dbReference type="EMBL" id="MBB6633482.1"/>
    </source>
</evidence>
<gene>
    <name evidence="2" type="ORF">H7B67_05110</name>
</gene>
<protein>
    <submittedName>
        <fullName evidence="2">Uncharacterized protein</fullName>
    </submittedName>
</protein>
<organism evidence="2 3">
    <name type="scientific">Cohnella thailandensis</name>
    <dbReference type="NCBI Taxonomy" id="557557"/>
    <lineage>
        <taxon>Bacteria</taxon>
        <taxon>Bacillati</taxon>
        <taxon>Bacillota</taxon>
        <taxon>Bacilli</taxon>
        <taxon>Bacillales</taxon>
        <taxon>Paenibacillaceae</taxon>
        <taxon>Cohnella</taxon>
    </lineage>
</organism>